<evidence type="ECO:0000313" key="2">
    <source>
        <dbReference type="EMBL" id="KGF49641.1"/>
    </source>
</evidence>
<feature type="signal peptide" evidence="1">
    <location>
        <begin position="1"/>
        <end position="20"/>
    </location>
</feature>
<dbReference type="RefSeq" id="WP_036864151.1">
    <property type="nucleotide sequence ID" value="NZ_JRNS01000293.1"/>
</dbReference>
<gene>
    <name evidence="2" type="ORF">HMPREF0661_05530</name>
</gene>
<reference evidence="2 3" key="1">
    <citation type="submission" date="2014-07" db="EMBL/GenBank/DDBJ databases">
        <authorList>
            <person name="McCorrison J."/>
            <person name="Sanka R."/>
            <person name="Torralba M."/>
            <person name="Gillis M."/>
            <person name="Haft D.H."/>
            <person name="Methe B."/>
            <person name="Sutton G."/>
            <person name="Nelson K.E."/>
        </authorList>
    </citation>
    <scope>NUCLEOTIDE SEQUENCE [LARGE SCALE GENOMIC DNA]</scope>
    <source>
        <strain evidence="2 3">DNF00666</strain>
    </source>
</reference>
<feature type="chain" id="PRO_5001915565" evidence="1">
    <location>
        <begin position="21"/>
        <end position="272"/>
    </location>
</feature>
<proteinExistence type="predicted"/>
<dbReference type="Pfam" id="PF13036">
    <property type="entry name" value="LpoB"/>
    <property type="match status" value="1"/>
</dbReference>
<keyword evidence="1" id="KW-0732">Signal</keyword>
<dbReference type="AlphaFoldDB" id="A0A096ASD4"/>
<dbReference type="Gene3D" id="3.40.50.10610">
    <property type="entry name" value="ABC-type transport auxiliary lipoprotein component"/>
    <property type="match status" value="1"/>
</dbReference>
<dbReference type="EMBL" id="JRNS01000293">
    <property type="protein sequence ID" value="KGF49641.1"/>
    <property type="molecule type" value="Genomic_DNA"/>
</dbReference>
<accession>A0A096ASD4</accession>
<organism evidence="2 3">
    <name type="scientific">Prevotella melaninogenica DNF00666</name>
    <dbReference type="NCBI Taxonomy" id="1401073"/>
    <lineage>
        <taxon>Bacteria</taxon>
        <taxon>Pseudomonadati</taxon>
        <taxon>Bacteroidota</taxon>
        <taxon>Bacteroidia</taxon>
        <taxon>Bacteroidales</taxon>
        <taxon>Prevotellaceae</taxon>
        <taxon>Prevotella</taxon>
    </lineage>
</organism>
<dbReference type="Proteomes" id="UP000029578">
    <property type="component" value="Unassembled WGS sequence"/>
</dbReference>
<protein>
    <submittedName>
        <fullName evidence="2">Curli assembly protein CsgG</fullName>
    </submittedName>
</protein>
<evidence type="ECO:0000256" key="1">
    <source>
        <dbReference type="SAM" id="SignalP"/>
    </source>
</evidence>
<dbReference type="InterPro" id="IPR014094">
    <property type="entry name" value="LpoB"/>
</dbReference>
<evidence type="ECO:0000313" key="3">
    <source>
        <dbReference type="Proteomes" id="UP000029578"/>
    </source>
</evidence>
<comment type="caution">
    <text evidence="2">The sequence shown here is derived from an EMBL/GenBank/DDBJ whole genome shotgun (WGS) entry which is preliminary data.</text>
</comment>
<name>A0A096ASD4_9BACT</name>
<sequence length="272" mass="29751">MRCFILSVIFLLVYGTNCHAQAESRPVVGVAEFTSDEESPYTRLVTEKVVEMLTNTHRFIVVDRTSRDKVEEELELQKSEAFLDSKNLAQQDAALGASMLVTGHIVKIPVYRVLNGDGTVRGYKASVAFQLKVVEVSTGISNEAQSFQGKTSKEMLSPESAVTAAMQSIKDDIYEYFRINFPLTAKIVKVLDKKALVINAGKETGVKVGDKFMVQIIELLDGKPYPSDIGTITVKKQSGASFSECDATSKIISAINSAQQGAVIQCSLIIKK</sequence>